<proteinExistence type="predicted"/>
<reference evidence="2 3" key="1">
    <citation type="journal article" date="2024" name="Commun. Biol.">
        <title>Comparative genomic analysis of thermophilic fungi reveals convergent evolutionary adaptations and gene losses.</title>
        <authorList>
            <person name="Steindorff A.S."/>
            <person name="Aguilar-Pontes M.V."/>
            <person name="Robinson A.J."/>
            <person name="Andreopoulos B."/>
            <person name="LaButti K."/>
            <person name="Kuo A."/>
            <person name="Mondo S."/>
            <person name="Riley R."/>
            <person name="Otillar R."/>
            <person name="Haridas S."/>
            <person name="Lipzen A."/>
            <person name="Grimwood J."/>
            <person name="Schmutz J."/>
            <person name="Clum A."/>
            <person name="Reid I.D."/>
            <person name="Moisan M.C."/>
            <person name="Butler G."/>
            <person name="Nguyen T.T.M."/>
            <person name="Dewar K."/>
            <person name="Conant G."/>
            <person name="Drula E."/>
            <person name="Henrissat B."/>
            <person name="Hansel C."/>
            <person name="Singer S."/>
            <person name="Hutchinson M.I."/>
            <person name="de Vries R.P."/>
            <person name="Natvig D.O."/>
            <person name="Powell A.J."/>
            <person name="Tsang A."/>
            <person name="Grigoriev I.V."/>
        </authorList>
    </citation>
    <scope>NUCLEOTIDE SEQUENCE [LARGE SCALE GENOMIC DNA]</scope>
    <source>
        <strain evidence="2 3">CBS 494.80</strain>
    </source>
</reference>
<protein>
    <submittedName>
        <fullName evidence="2">Uncharacterized protein</fullName>
    </submittedName>
</protein>
<feature type="region of interest" description="Disordered" evidence="1">
    <location>
        <begin position="54"/>
        <end position="75"/>
    </location>
</feature>
<evidence type="ECO:0000313" key="3">
    <source>
        <dbReference type="Proteomes" id="UP001595075"/>
    </source>
</evidence>
<evidence type="ECO:0000256" key="1">
    <source>
        <dbReference type="SAM" id="MobiDB-lite"/>
    </source>
</evidence>
<evidence type="ECO:0000313" key="2">
    <source>
        <dbReference type="EMBL" id="KAL2072584.1"/>
    </source>
</evidence>
<organism evidence="2 3">
    <name type="scientific">Oculimacula yallundae</name>
    <dbReference type="NCBI Taxonomy" id="86028"/>
    <lineage>
        <taxon>Eukaryota</taxon>
        <taxon>Fungi</taxon>
        <taxon>Dikarya</taxon>
        <taxon>Ascomycota</taxon>
        <taxon>Pezizomycotina</taxon>
        <taxon>Leotiomycetes</taxon>
        <taxon>Helotiales</taxon>
        <taxon>Ploettnerulaceae</taxon>
        <taxon>Oculimacula</taxon>
    </lineage>
</organism>
<comment type="caution">
    <text evidence="2">The sequence shown here is derived from an EMBL/GenBank/DDBJ whole genome shotgun (WGS) entry which is preliminary data.</text>
</comment>
<keyword evidence="3" id="KW-1185">Reference proteome</keyword>
<gene>
    <name evidence="2" type="ORF">VTL71DRAFT_11927</name>
</gene>
<sequence length="127" mass="14047">MQVGTIAWGFQQESCNFAVLCCLCVAYELLQKPADCPTFIRRQFSKLPRLRIHAHSSKSQTWIPPRSPSSSSRSPVCWAVPVPVEVLLKSELSSWMIPPEALSATSRAQSAKTISYACSSPNVRHAD</sequence>
<dbReference type="Proteomes" id="UP001595075">
    <property type="component" value="Unassembled WGS sequence"/>
</dbReference>
<dbReference type="EMBL" id="JAZHXI010000004">
    <property type="protein sequence ID" value="KAL2072584.1"/>
    <property type="molecule type" value="Genomic_DNA"/>
</dbReference>
<name>A0ABR4CRU5_9HELO</name>
<accession>A0ABR4CRU5</accession>